<reference evidence="1 2" key="1">
    <citation type="submission" date="2024-05" db="EMBL/GenBank/DDBJ databases">
        <title>Genome sequencing and assembly of Indian major carp, Cirrhinus mrigala (Hamilton, 1822).</title>
        <authorList>
            <person name="Mohindra V."/>
            <person name="Chowdhury L.M."/>
            <person name="Lal K."/>
            <person name="Jena J.K."/>
        </authorList>
    </citation>
    <scope>NUCLEOTIDE SEQUENCE [LARGE SCALE GENOMIC DNA]</scope>
    <source>
        <strain evidence="1">CM1030</strain>
        <tissue evidence="1">Blood</tissue>
    </source>
</reference>
<proteinExistence type="predicted"/>
<evidence type="ECO:0000313" key="2">
    <source>
        <dbReference type="Proteomes" id="UP001529510"/>
    </source>
</evidence>
<keyword evidence="2" id="KW-1185">Reference proteome</keyword>
<organism evidence="1 2">
    <name type="scientific">Cirrhinus mrigala</name>
    <name type="common">Mrigala</name>
    <dbReference type="NCBI Taxonomy" id="683832"/>
    <lineage>
        <taxon>Eukaryota</taxon>
        <taxon>Metazoa</taxon>
        <taxon>Chordata</taxon>
        <taxon>Craniata</taxon>
        <taxon>Vertebrata</taxon>
        <taxon>Euteleostomi</taxon>
        <taxon>Actinopterygii</taxon>
        <taxon>Neopterygii</taxon>
        <taxon>Teleostei</taxon>
        <taxon>Ostariophysi</taxon>
        <taxon>Cypriniformes</taxon>
        <taxon>Cyprinidae</taxon>
        <taxon>Labeoninae</taxon>
        <taxon>Labeonini</taxon>
        <taxon>Cirrhinus</taxon>
    </lineage>
</organism>
<gene>
    <name evidence="1" type="ORF">M9458_022062</name>
</gene>
<accession>A0ABD0Q907</accession>
<dbReference type="EMBL" id="JAMKFB020000010">
    <property type="protein sequence ID" value="KAL0182687.1"/>
    <property type="molecule type" value="Genomic_DNA"/>
</dbReference>
<comment type="caution">
    <text evidence="1">The sequence shown here is derived from an EMBL/GenBank/DDBJ whole genome shotgun (WGS) entry which is preliminary data.</text>
</comment>
<sequence>IKGTEPIIVDPFDPRNEGAKCFLLDHFSSPMLDLDDDDDRDDSLVIDHIKK</sequence>
<feature type="non-terminal residue" evidence="1">
    <location>
        <position position="51"/>
    </location>
</feature>
<feature type="non-terminal residue" evidence="1">
    <location>
        <position position="1"/>
    </location>
</feature>
<dbReference type="AlphaFoldDB" id="A0ABD0Q907"/>
<protein>
    <submittedName>
        <fullName evidence="1">Uncharacterized protein</fullName>
    </submittedName>
</protein>
<name>A0ABD0Q907_CIRMR</name>
<evidence type="ECO:0000313" key="1">
    <source>
        <dbReference type="EMBL" id="KAL0182687.1"/>
    </source>
</evidence>
<dbReference type="Proteomes" id="UP001529510">
    <property type="component" value="Unassembled WGS sequence"/>
</dbReference>